<reference evidence="1" key="1">
    <citation type="submission" date="2022-12" db="EMBL/GenBank/DDBJ databases">
        <title>Draft genome assemblies for two species of Escallonia (Escalloniales).</title>
        <authorList>
            <person name="Chanderbali A."/>
            <person name="Dervinis C."/>
            <person name="Anghel I."/>
            <person name="Soltis D."/>
            <person name="Soltis P."/>
            <person name="Zapata F."/>
        </authorList>
    </citation>
    <scope>NUCLEOTIDE SEQUENCE</scope>
    <source>
        <strain evidence="1">UCBG92.1500</strain>
        <tissue evidence="1">Leaf</tissue>
    </source>
</reference>
<proteinExistence type="predicted"/>
<dbReference type="InterPro" id="IPR008930">
    <property type="entry name" value="Terpenoid_cyclase/PrenylTrfase"/>
</dbReference>
<dbReference type="GO" id="GO:0042300">
    <property type="term" value="F:beta-amyrin synthase activity"/>
    <property type="evidence" value="ECO:0007669"/>
    <property type="project" value="TreeGrafter"/>
</dbReference>
<dbReference type="GO" id="GO:0016104">
    <property type="term" value="P:triterpenoid biosynthetic process"/>
    <property type="evidence" value="ECO:0007669"/>
    <property type="project" value="InterPro"/>
</dbReference>
<dbReference type="EMBL" id="JAVXUO010000862">
    <property type="protein sequence ID" value="KAK2988488.1"/>
    <property type="molecule type" value="Genomic_DNA"/>
</dbReference>
<keyword evidence="2" id="KW-1185">Reference proteome</keyword>
<dbReference type="PANTHER" id="PTHR11764:SF71">
    <property type="entry name" value="TERPENE CYCLASE_MUTASE FAMILY MEMBER"/>
    <property type="match status" value="1"/>
</dbReference>
<dbReference type="GO" id="GO:0005811">
    <property type="term" value="C:lipid droplet"/>
    <property type="evidence" value="ECO:0007669"/>
    <property type="project" value="InterPro"/>
</dbReference>
<organism evidence="1 2">
    <name type="scientific">Escallonia rubra</name>
    <dbReference type="NCBI Taxonomy" id="112253"/>
    <lineage>
        <taxon>Eukaryota</taxon>
        <taxon>Viridiplantae</taxon>
        <taxon>Streptophyta</taxon>
        <taxon>Embryophyta</taxon>
        <taxon>Tracheophyta</taxon>
        <taxon>Spermatophyta</taxon>
        <taxon>Magnoliopsida</taxon>
        <taxon>eudicotyledons</taxon>
        <taxon>Gunneridae</taxon>
        <taxon>Pentapetalae</taxon>
        <taxon>asterids</taxon>
        <taxon>campanulids</taxon>
        <taxon>Escalloniales</taxon>
        <taxon>Escalloniaceae</taxon>
        <taxon>Escallonia</taxon>
    </lineage>
</organism>
<evidence type="ECO:0000313" key="2">
    <source>
        <dbReference type="Proteomes" id="UP001187471"/>
    </source>
</evidence>
<gene>
    <name evidence="1" type="ORF">RJ640_007421</name>
</gene>
<dbReference type="Proteomes" id="UP001187471">
    <property type="component" value="Unassembled WGS sequence"/>
</dbReference>
<dbReference type="InterPro" id="IPR018333">
    <property type="entry name" value="Squalene_cyclase"/>
</dbReference>
<name>A0AA88RFC6_9ASTE</name>
<dbReference type="AlphaFoldDB" id="A0AA88RFC6"/>
<protein>
    <submittedName>
        <fullName evidence="1">Uncharacterized protein</fullName>
    </submittedName>
</protein>
<sequence>MSYLYGRKFHGPITNLVLKLRREIHPIPYEEIDWNKQHHNCCKNPNGDEFKHHLARVPDYIWLAEDGMKMQSFGSQSPISGGFAIWEPPVPKPYLEALNPSEIFANIVVEKEHAECTASIIQALLAFKRLHPGHYKKEIEVAVAKAARFLEEKQKA</sequence>
<dbReference type="Gene3D" id="1.50.10.20">
    <property type="match status" value="3"/>
</dbReference>
<dbReference type="SUPFAM" id="SSF48239">
    <property type="entry name" value="Terpenoid cyclases/Protein prenyltransferases"/>
    <property type="match status" value="2"/>
</dbReference>
<accession>A0AA88RFC6</accession>
<evidence type="ECO:0000313" key="1">
    <source>
        <dbReference type="EMBL" id="KAK2988488.1"/>
    </source>
</evidence>
<comment type="caution">
    <text evidence="1">The sequence shown here is derived from an EMBL/GenBank/DDBJ whole genome shotgun (WGS) entry which is preliminary data.</text>
</comment>
<dbReference type="PANTHER" id="PTHR11764">
    <property type="entry name" value="TERPENE CYCLASE/MUTASE FAMILY MEMBER"/>
    <property type="match status" value="1"/>
</dbReference>